<keyword evidence="3" id="KW-1133">Transmembrane helix</keyword>
<name>A0A4X1U4G3_PIG</name>
<dbReference type="Ensembl" id="ENSSSCT00070027324.1">
    <property type="protein sequence ID" value="ENSSSCP00070022721.1"/>
    <property type="gene ID" value="ENSSSCG00070013962.1"/>
</dbReference>
<protein>
    <recommendedName>
        <fullName evidence="4">C-type lectin domain-containing protein</fullName>
    </recommendedName>
</protein>
<dbReference type="Ensembl" id="ENSSSCT00035074922.1">
    <property type="protein sequence ID" value="ENSSSCP00035030450.1"/>
    <property type="gene ID" value="ENSSSCG00035056134.1"/>
</dbReference>
<dbReference type="PANTHER" id="PTHR47648:SF1">
    <property type="entry name" value="KILLER CELL LECTIN-LIKE RECEPTOR SUBFAMILY G MEMBER 1"/>
    <property type="match status" value="1"/>
</dbReference>
<keyword evidence="3" id="KW-0812">Transmembrane</keyword>
<dbReference type="PROSITE" id="PS50041">
    <property type="entry name" value="C_TYPE_LECTIN_2"/>
    <property type="match status" value="1"/>
</dbReference>
<dbReference type="Pfam" id="PF00059">
    <property type="entry name" value="Lectin_C"/>
    <property type="match status" value="1"/>
</dbReference>
<dbReference type="InterPro" id="IPR042190">
    <property type="entry name" value="KLRG1"/>
</dbReference>
<evidence type="ECO:0000256" key="2">
    <source>
        <dbReference type="ARBA" id="ARBA00022734"/>
    </source>
</evidence>
<accession>A0A4X1U4G3</accession>
<evidence type="ECO:0000256" key="1">
    <source>
        <dbReference type="ARBA" id="ARBA00004167"/>
    </source>
</evidence>
<feature type="domain" description="C-type lectin" evidence="4">
    <location>
        <begin position="83"/>
        <end position="186"/>
    </location>
</feature>
<dbReference type="Ensembl" id="ENSSSCT00055029736.1">
    <property type="protein sequence ID" value="ENSSSCP00055023668.1"/>
    <property type="gene ID" value="ENSSSCG00055015091.1"/>
</dbReference>
<dbReference type="Proteomes" id="UP000314985">
    <property type="component" value="Chromosome 1"/>
</dbReference>
<keyword evidence="3" id="KW-0472">Membrane</keyword>
<evidence type="ECO:0000256" key="3">
    <source>
        <dbReference type="SAM" id="Phobius"/>
    </source>
</evidence>
<dbReference type="InterPro" id="IPR016187">
    <property type="entry name" value="CTDL_fold"/>
</dbReference>
<evidence type="ECO:0000313" key="6">
    <source>
        <dbReference type="Proteomes" id="UP000314985"/>
    </source>
</evidence>
<dbReference type="PANTHER" id="PTHR47648">
    <property type="entry name" value="KILLER CELL LECTIN-LIKE RECEPTOR SUBFAMILY G MEMBER 1"/>
    <property type="match status" value="1"/>
</dbReference>
<dbReference type="SMART" id="SM00034">
    <property type="entry name" value="CLECT"/>
    <property type="match status" value="1"/>
</dbReference>
<sequence length="190" mass="21489">MKMTDNVVYSVLEFSTAPQAQNDHRLQSKASSRSSLSCYVAVALGLLGVILASLLLFQWILCQGSTVSTCASCPSCPDLWMGHGDYCYYFSVEKKDWNSSWEFCLAKDAHLFMFRDNQEMVLIQNFLQNDFYWIGLRNTSDWRWEDGSALNTSKISSNSYVQKCGTISKDGLLASSCEVPLPWVCKKVRL</sequence>
<dbReference type="InterPro" id="IPR033992">
    <property type="entry name" value="NKR-like_CTLD"/>
</dbReference>
<dbReference type="GO" id="GO:0016020">
    <property type="term" value="C:membrane"/>
    <property type="evidence" value="ECO:0007669"/>
    <property type="project" value="UniProtKB-SubCell"/>
</dbReference>
<dbReference type="SUPFAM" id="SSF56436">
    <property type="entry name" value="C-type lectin-like"/>
    <property type="match status" value="1"/>
</dbReference>
<proteinExistence type="predicted"/>
<feature type="transmembrane region" description="Helical" evidence="3">
    <location>
        <begin position="36"/>
        <end position="61"/>
    </location>
</feature>
<dbReference type="InterPro" id="IPR001304">
    <property type="entry name" value="C-type_lectin-like"/>
</dbReference>
<organism evidence="5 6">
    <name type="scientific">Sus scrofa</name>
    <name type="common">Pig</name>
    <dbReference type="NCBI Taxonomy" id="9823"/>
    <lineage>
        <taxon>Eukaryota</taxon>
        <taxon>Metazoa</taxon>
        <taxon>Chordata</taxon>
        <taxon>Craniata</taxon>
        <taxon>Vertebrata</taxon>
        <taxon>Euteleostomi</taxon>
        <taxon>Mammalia</taxon>
        <taxon>Eutheria</taxon>
        <taxon>Laurasiatheria</taxon>
        <taxon>Artiodactyla</taxon>
        <taxon>Suina</taxon>
        <taxon>Suidae</taxon>
        <taxon>Sus</taxon>
    </lineage>
</organism>
<comment type="subcellular location">
    <subcellularLocation>
        <location evidence="1">Membrane</location>
        <topology evidence="1">Single-pass membrane protein</topology>
    </subcellularLocation>
</comment>
<keyword evidence="2" id="KW-0430">Lectin</keyword>
<dbReference type="CDD" id="cd03593">
    <property type="entry name" value="CLECT_NK_receptors_like"/>
    <property type="match status" value="1"/>
</dbReference>
<dbReference type="GO" id="GO:0030246">
    <property type="term" value="F:carbohydrate binding"/>
    <property type="evidence" value="ECO:0007669"/>
    <property type="project" value="UniProtKB-KW"/>
</dbReference>
<dbReference type="InterPro" id="IPR016186">
    <property type="entry name" value="C-type_lectin-like/link_sf"/>
</dbReference>
<reference evidence="5" key="2">
    <citation type="submission" date="2025-05" db="UniProtKB">
        <authorList>
            <consortium name="Ensembl"/>
        </authorList>
    </citation>
    <scope>IDENTIFICATION</scope>
</reference>
<reference evidence="5 6" key="1">
    <citation type="submission" date="2017-08" db="EMBL/GenBank/DDBJ databases">
        <title>USMARCv1.0.</title>
        <authorList>
            <person name="Hannum G.I."/>
            <person name="Koren S."/>
            <person name="Schroeder S.G."/>
            <person name="Chin S.C."/>
            <person name="Nonneman D.J."/>
            <person name="Becker S.A."/>
            <person name="Rosen B.D."/>
            <person name="Bickhart D.M."/>
            <person name="Putnam N.H."/>
            <person name="Green R.E."/>
            <person name="Tuggle C.K."/>
            <person name="Liu H."/>
            <person name="Rohrer G.A."/>
            <person name="Warr A."/>
            <person name="Hall R."/>
            <person name="Kim K."/>
            <person name="Hume D.A."/>
            <person name="Talbot R."/>
            <person name="Chow W."/>
            <person name="Howe K."/>
            <person name="Schwartz A.S."/>
            <person name="Watson M."/>
            <person name="Archibald A.L."/>
            <person name="Phillippy A.M."/>
            <person name="Smith T.P.L."/>
        </authorList>
    </citation>
    <scope>NUCLEOTIDE SEQUENCE [LARGE SCALE GENOMIC DNA]</scope>
</reference>
<dbReference type="Proteomes" id="UP000694724">
    <property type="component" value="Unplaced"/>
</dbReference>
<dbReference type="AlphaFoldDB" id="A0A4X1U4G3"/>
<dbReference type="Proteomes" id="UP000694720">
    <property type="component" value="Unplaced"/>
</dbReference>
<evidence type="ECO:0000259" key="4">
    <source>
        <dbReference type="PROSITE" id="PS50041"/>
    </source>
</evidence>
<evidence type="ECO:0000313" key="5">
    <source>
        <dbReference type="Ensembl" id="ENSSSCP00070022721.1"/>
    </source>
</evidence>
<dbReference type="Gene3D" id="3.10.100.10">
    <property type="entry name" value="Mannose-Binding Protein A, subunit A"/>
    <property type="match status" value="1"/>
</dbReference>